<sequence length="105" mass="11765">MIYKNQNRHFLEVKNAVGVEGWTAFESSLEDVLHDLKRVGIIHSTETGYSNPLYKLSATSKALFLRPVVCGSLSEENLNSRRGNVKNVAAGMFWGWPDFSSGIYL</sequence>
<accession>A0A4Y2ASN0</accession>
<protein>
    <submittedName>
        <fullName evidence="1">Uncharacterized protein</fullName>
    </submittedName>
</protein>
<gene>
    <name evidence="1" type="ORF">AVEN_106347_1</name>
</gene>
<comment type="caution">
    <text evidence="1">The sequence shown here is derived from an EMBL/GenBank/DDBJ whole genome shotgun (WGS) entry which is preliminary data.</text>
</comment>
<reference evidence="1 2" key="1">
    <citation type="journal article" date="2019" name="Sci. Rep.">
        <title>Orb-weaving spider Araneus ventricosus genome elucidates the spidroin gene catalogue.</title>
        <authorList>
            <person name="Kono N."/>
            <person name="Nakamura H."/>
            <person name="Ohtoshi R."/>
            <person name="Moran D.A.P."/>
            <person name="Shinohara A."/>
            <person name="Yoshida Y."/>
            <person name="Fujiwara M."/>
            <person name="Mori M."/>
            <person name="Tomita M."/>
            <person name="Arakawa K."/>
        </authorList>
    </citation>
    <scope>NUCLEOTIDE SEQUENCE [LARGE SCALE GENOMIC DNA]</scope>
</reference>
<name>A0A4Y2ASN0_ARAVE</name>
<organism evidence="1 2">
    <name type="scientific">Araneus ventricosus</name>
    <name type="common">Orbweaver spider</name>
    <name type="synonym">Epeira ventricosa</name>
    <dbReference type="NCBI Taxonomy" id="182803"/>
    <lineage>
        <taxon>Eukaryota</taxon>
        <taxon>Metazoa</taxon>
        <taxon>Ecdysozoa</taxon>
        <taxon>Arthropoda</taxon>
        <taxon>Chelicerata</taxon>
        <taxon>Arachnida</taxon>
        <taxon>Araneae</taxon>
        <taxon>Araneomorphae</taxon>
        <taxon>Entelegynae</taxon>
        <taxon>Araneoidea</taxon>
        <taxon>Araneidae</taxon>
        <taxon>Araneus</taxon>
    </lineage>
</organism>
<evidence type="ECO:0000313" key="1">
    <source>
        <dbReference type="EMBL" id="GBL82820.1"/>
    </source>
</evidence>
<dbReference type="EMBL" id="BGPR01000030">
    <property type="protein sequence ID" value="GBL82820.1"/>
    <property type="molecule type" value="Genomic_DNA"/>
</dbReference>
<proteinExistence type="predicted"/>
<dbReference type="AlphaFoldDB" id="A0A4Y2ASN0"/>
<keyword evidence="2" id="KW-1185">Reference proteome</keyword>
<dbReference type="Proteomes" id="UP000499080">
    <property type="component" value="Unassembled WGS sequence"/>
</dbReference>
<evidence type="ECO:0000313" key="2">
    <source>
        <dbReference type="Proteomes" id="UP000499080"/>
    </source>
</evidence>